<name>A0AB73FTK2_9BURK</name>
<feature type="domain" description="Gp5/Type VI secretion system Vgr protein OB-fold" evidence="1">
    <location>
        <begin position="43"/>
        <end position="84"/>
    </location>
</feature>
<dbReference type="EMBL" id="LOZE01000121">
    <property type="protein sequence ID" value="KVM23314.1"/>
    <property type="molecule type" value="Genomic_DNA"/>
</dbReference>
<dbReference type="InterPro" id="IPR037026">
    <property type="entry name" value="Vgr_OB-fold_dom_sf"/>
</dbReference>
<dbReference type="NCBIfam" id="TIGR01644">
    <property type="entry name" value="phage_P2_V"/>
    <property type="match status" value="1"/>
</dbReference>
<dbReference type="Pfam" id="PF21930">
    <property type="entry name" value="Gp138_C"/>
    <property type="match status" value="1"/>
</dbReference>
<dbReference type="Pfam" id="PF04717">
    <property type="entry name" value="Phage_base_V"/>
    <property type="match status" value="1"/>
</dbReference>
<organism evidence="3 4">
    <name type="scientific">Burkholderia ubonensis</name>
    <dbReference type="NCBI Taxonomy" id="101571"/>
    <lineage>
        <taxon>Bacteria</taxon>
        <taxon>Pseudomonadati</taxon>
        <taxon>Pseudomonadota</taxon>
        <taxon>Betaproteobacteria</taxon>
        <taxon>Burkholderiales</taxon>
        <taxon>Burkholderiaceae</taxon>
        <taxon>Burkholderia</taxon>
        <taxon>Burkholderia cepacia complex</taxon>
    </lineage>
</organism>
<evidence type="ECO:0000313" key="3">
    <source>
        <dbReference type="EMBL" id="KVM23314.1"/>
    </source>
</evidence>
<evidence type="ECO:0008006" key="5">
    <source>
        <dbReference type="Google" id="ProtNLM"/>
    </source>
</evidence>
<accession>A0AB73FTK2</accession>
<dbReference type="AlphaFoldDB" id="A0AB73FTK2"/>
<gene>
    <name evidence="3" type="ORF">WJ53_17700</name>
</gene>
<evidence type="ECO:0000259" key="2">
    <source>
        <dbReference type="Pfam" id="PF21930"/>
    </source>
</evidence>
<dbReference type="InterPro" id="IPR013046">
    <property type="entry name" value="GpV/Gp45"/>
</dbReference>
<feature type="domain" description="Gp138-like beta-helical trimerization" evidence="2">
    <location>
        <begin position="102"/>
        <end position="153"/>
    </location>
</feature>
<dbReference type="Gene3D" id="6.20.150.10">
    <property type="match status" value="1"/>
</dbReference>
<dbReference type="RefSeq" id="WP_059723813.1">
    <property type="nucleotide sequence ID" value="NZ_LOYI01000038.1"/>
</dbReference>
<reference evidence="3 4" key="1">
    <citation type="submission" date="2015-11" db="EMBL/GenBank/DDBJ databases">
        <title>Expanding the genomic diversity of Burkholderia species for the development of highly accurate diagnostics.</title>
        <authorList>
            <person name="Sahl J."/>
            <person name="Keim P."/>
            <person name="Wagner D."/>
        </authorList>
    </citation>
    <scope>NUCLEOTIDE SEQUENCE [LARGE SCALE GENOMIC DNA]</scope>
    <source>
        <strain evidence="3 4">MSMB2058</strain>
    </source>
</reference>
<proteinExistence type="predicted"/>
<comment type="caution">
    <text evidence="3">The sequence shown here is derived from an EMBL/GenBank/DDBJ whole genome shotgun (WGS) entry which is preliminary data.</text>
</comment>
<dbReference type="Gene3D" id="2.40.50.230">
    <property type="entry name" value="Gp5 N-terminal domain"/>
    <property type="match status" value="1"/>
</dbReference>
<dbReference type="InterPro" id="IPR054122">
    <property type="entry name" value="Gp138-like_C"/>
</dbReference>
<dbReference type="InterPro" id="IPR006531">
    <property type="entry name" value="Gp5/Vgr_OB"/>
</dbReference>
<dbReference type="Proteomes" id="UP000061665">
    <property type="component" value="Unassembled WGS sequence"/>
</dbReference>
<evidence type="ECO:0000313" key="4">
    <source>
        <dbReference type="Proteomes" id="UP000061665"/>
    </source>
</evidence>
<evidence type="ECO:0000259" key="1">
    <source>
        <dbReference type="Pfam" id="PF04717"/>
    </source>
</evidence>
<sequence>MSQDIGELQRQISQLVRIGVVVELVAGTDTAIVEIGGVNSDPMQWTTQRAGPDADWWAPEPGEQVVVFAPFGDMAQAFIAFSLYQDQFAAPSTNPNVRRRTYKDGAVEQYDRSAHAYLLSIPSGGSFTVRVGDSSMTLTDGKLTFNAAQVEHVGDQATFGGQAVVKKLLTWLSGVAGNAGSGGGANSIQGGVNVTQGDVVVDGIGVKAHHHIEHDGPPTGSARA</sequence>
<protein>
    <recommendedName>
        <fullName evidence="5">Phage baseplate assembly protein V</fullName>
    </recommendedName>
</protein>